<keyword evidence="4" id="KW-0812">Transmembrane</keyword>
<dbReference type="InterPro" id="IPR043504">
    <property type="entry name" value="Peptidase_S1_PA_chymotrypsin"/>
</dbReference>
<evidence type="ECO:0000256" key="5">
    <source>
        <dbReference type="SAM" id="SignalP"/>
    </source>
</evidence>
<evidence type="ECO:0000256" key="4">
    <source>
        <dbReference type="SAM" id="Phobius"/>
    </source>
</evidence>
<evidence type="ECO:0000256" key="3">
    <source>
        <dbReference type="SAM" id="MobiDB-lite"/>
    </source>
</evidence>
<reference evidence="7" key="1">
    <citation type="submission" date="2023-03" db="EMBL/GenBank/DDBJ databases">
        <title>Chromosome-level genomes of two armyworms, Mythimna separata and Mythimna loreyi, provide insights into the biosynthesis and reception of sex pheromones.</title>
        <authorList>
            <person name="Zhao H."/>
        </authorList>
    </citation>
    <scope>NUCLEOTIDE SEQUENCE</scope>
    <source>
        <strain evidence="7">BeijingLab</strain>
        <tissue evidence="7">Pupa</tissue>
    </source>
</reference>
<dbReference type="SUPFAM" id="SSF50494">
    <property type="entry name" value="Trypsin-like serine proteases"/>
    <property type="match status" value="1"/>
</dbReference>
<dbReference type="InterPro" id="IPR051487">
    <property type="entry name" value="Ser/Thr_Proteases_Immune/Dev"/>
</dbReference>
<dbReference type="Proteomes" id="UP001231518">
    <property type="component" value="Chromosome 25"/>
</dbReference>
<feature type="transmembrane region" description="Helical" evidence="4">
    <location>
        <begin position="290"/>
        <end position="312"/>
    </location>
</feature>
<dbReference type="PRINTS" id="PR00722">
    <property type="entry name" value="CHYMOTRYPSIN"/>
</dbReference>
<evidence type="ECO:0000259" key="6">
    <source>
        <dbReference type="PROSITE" id="PS50240"/>
    </source>
</evidence>
<dbReference type="AlphaFoldDB" id="A0AAD7YAX6"/>
<dbReference type="InterPro" id="IPR009003">
    <property type="entry name" value="Peptidase_S1_PA"/>
</dbReference>
<evidence type="ECO:0000256" key="1">
    <source>
        <dbReference type="ARBA" id="ARBA00023157"/>
    </source>
</evidence>
<dbReference type="SMART" id="SM00020">
    <property type="entry name" value="Tryp_SPc"/>
    <property type="match status" value="1"/>
</dbReference>
<keyword evidence="1" id="KW-1015">Disulfide bond</keyword>
<evidence type="ECO:0000256" key="2">
    <source>
        <dbReference type="ARBA" id="ARBA00024195"/>
    </source>
</evidence>
<dbReference type="InterPro" id="IPR001314">
    <property type="entry name" value="Peptidase_S1A"/>
</dbReference>
<name>A0AAD7YAX6_MYTSE</name>
<gene>
    <name evidence="7" type="ORF">PYW07_010607</name>
</gene>
<dbReference type="PANTHER" id="PTHR24256">
    <property type="entry name" value="TRYPTASE-RELATED"/>
    <property type="match status" value="1"/>
</dbReference>
<evidence type="ECO:0000313" key="8">
    <source>
        <dbReference type="Proteomes" id="UP001231518"/>
    </source>
</evidence>
<dbReference type="CDD" id="cd00190">
    <property type="entry name" value="Tryp_SPc"/>
    <property type="match status" value="1"/>
</dbReference>
<feature type="chain" id="PRO_5042188450" description="Peptidase S1 domain-containing protein" evidence="5">
    <location>
        <begin position="23"/>
        <end position="313"/>
    </location>
</feature>
<feature type="domain" description="Peptidase S1" evidence="6">
    <location>
        <begin position="27"/>
        <end position="258"/>
    </location>
</feature>
<dbReference type="GO" id="GO:0006508">
    <property type="term" value="P:proteolysis"/>
    <property type="evidence" value="ECO:0007669"/>
    <property type="project" value="InterPro"/>
</dbReference>
<keyword evidence="4" id="KW-1133">Transmembrane helix</keyword>
<dbReference type="Gene3D" id="2.40.10.10">
    <property type="entry name" value="Trypsin-like serine proteases"/>
    <property type="match status" value="1"/>
</dbReference>
<dbReference type="PROSITE" id="PS50240">
    <property type="entry name" value="TRYPSIN_DOM"/>
    <property type="match status" value="1"/>
</dbReference>
<dbReference type="Pfam" id="PF00089">
    <property type="entry name" value="Trypsin"/>
    <property type="match status" value="1"/>
</dbReference>
<organism evidence="7 8">
    <name type="scientific">Mythimna separata</name>
    <name type="common">Oriental armyworm</name>
    <name type="synonym">Pseudaletia separata</name>
    <dbReference type="NCBI Taxonomy" id="271217"/>
    <lineage>
        <taxon>Eukaryota</taxon>
        <taxon>Metazoa</taxon>
        <taxon>Ecdysozoa</taxon>
        <taxon>Arthropoda</taxon>
        <taxon>Hexapoda</taxon>
        <taxon>Insecta</taxon>
        <taxon>Pterygota</taxon>
        <taxon>Neoptera</taxon>
        <taxon>Endopterygota</taxon>
        <taxon>Lepidoptera</taxon>
        <taxon>Glossata</taxon>
        <taxon>Ditrysia</taxon>
        <taxon>Noctuoidea</taxon>
        <taxon>Noctuidae</taxon>
        <taxon>Noctuinae</taxon>
        <taxon>Hadenini</taxon>
        <taxon>Mythimna</taxon>
    </lineage>
</organism>
<dbReference type="GO" id="GO:0004252">
    <property type="term" value="F:serine-type endopeptidase activity"/>
    <property type="evidence" value="ECO:0007669"/>
    <property type="project" value="InterPro"/>
</dbReference>
<keyword evidence="5" id="KW-0732">Signal</keyword>
<dbReference type="InterPro" id="IPR001254">
    <property type="entry name" value="Trypsin_dom"/>
</dbReference>
<comment type="caution">
    <text evidence="7">The sequence shown here is derived from an EMBL/GenBank/DDBJ whole genome shotgun (WGS) entry which is preliminary data.</text>
</comment>
<protein>
    <recommendedName>
        <fullName evidence="6">Peptidase S1 domain-containing protein</fullName>
    </recommendedName>
</protein>
<keyword evidence="4" id="KW-0472">Membrane</keyword>
<evidence type="ECO:0000313" key="7">
    <source>
        <dbReference type="EMBL" id="KAJ8708482.1"/>
    </source>
</evidence>
<feature type="region of interest" description="Disordered" evidence="3">
    <location>
        <begin position="264"/>
        <end position="285"/>
    </location>
</feature>
<comment type="similarity">
    <text evidence="2">Belongs to the peptidase S1 family. CLIP subfamily.</text>
</comment>
<feature type="signal peptide" evidence="5">
    <location>
        <begin position="1"/>
        <end position="22"/>
    </location>
</feature>
<dbReference type="EMBL" id="JARGEI010000026">
    <property type="protein sequence ID" value="KAJ8708482.1"/>
    <property type="molecule type" value="Genomic_DNA"/>
</dbReference>
<keyword evidence="8" id="KW-1185">Reference proteome</keyword>
<proteinExistence type="inferred from homology"/>
<accession>A0AAD7YAX6</accession>
<sequence>MDKFLFLSVTLFCVTKISSSYAEEANISRNTLPASENQFPYMVSLQRLSEVHLNPNRGHSCGGALITLQHALTAASCIIVYDPNSKEYVPINRDEYRVFAGSVTLTNFGTQDQIRRIANTVAHPQFSVLWDVNDIGVIVLGTPFSSNTVGVITVRDIGTAENVQPCSGMGWGGGTELMHAPMRALSQSTCNGLTMVLPNMVCAMPEPISYGCPGDRGSPLVCSDGLVGILPTSDTCPIPPPMYVRVSSFTTWIDSVLALAIPELGPEPSTPAPAPTTPVTTTPTPGAGSVFQPGMILLAVIGVVQFFAVRFVC</sequence>